<dbReference type="InterPro" id="IPR018062">
    <property type="entry name" value="HTH_AraC-typ_CS"/>
</dbReference>
<dbReference type="InterPro" id="IPR009057">
    <property type="entry name" value="Homeodomain-like_sf"/>
</dbReference>
<dbReference type="PRINTS" id="PR00032">
    <property type="entry name" value="HTHARAC"/>
</dbReference>
<name>A0A9D2NQH8_9FIRM</name>
<protein>
    <submittedName>
        <fullName evidence="11">Response regulator</fullName>
    </submittedName>
</protein>
<dbReference type="GO" id="GO:0000160">
    <property type="term" value="P:phosphorelay signal transduction system"/>
    <property type="evidence" value="ECO:0007669"/>
    <property type="project" value="UniProtKB-KW"/>
</dbReference>
<dbReference type="Gene3D" id="1.10.10.60">
    <property type="entry name" value="Homeodomain-like"/>
    <property type="match status" value="2"/>
</dbReference>
<feature type="domain" description="Response regulatory" evidence="10">
    <location>
        <begin position="3"/>
        <end position="121"/>
    </location>
</feature>
<feature type="modified residue" description="4-aspartylphosphate" evidence="8">
    <location>
        <position position="55"/>
    </location>
</feature>
<evidence type="ECO:0000256" key="7">
    <source>
        <dbReference type="ARBA" id="ARBA00023163"/>
    </source>
</evidence>
<gene>
    <name evidence="11" type="ORF">H9702_05745</name>
</gene>
<dbReference type="SMART" id="SM00342">
    <property type="entry name" value="HTH_ARAC"/>
    <property type="match status" value="1"/>
</dbReference>
<reference evidence="11" key="2">
    <citation type="submission" date="2021-04" db="EMBL/GenBank/DDBJ databases">
        <authorList>
            <person name="Gilroy R."/>
        </authorList>
    </citation>
    <scope>NUCLEOTIDE SEQUENCE</scope>
    <source>
        <strain evidence="11">CHK187-11901</strain>
    </source>
</reference>
<dbReference type="CDD" id="cd17536">
    <property type="entry name" value="REC_YesN-like"/>
    <property type="match status" value="1"/>
</dbReference>
<comment type="caution">
    <text evidence="11">The sequence shown here is derived from an EMBL/GenBank/DDBJ whole genome shotgun (WGS) entry which is preliminary data.</text>
</comment>
<evidence type="ECO:0000256" key="1">
    <source>
        <dbReference type="ARBA" id="ARBA00004496"/>
    </source>
</evidence>
<dbReference type="SMART" id="SM00448">
    <property type="entry name" value="REC"/>
    <property type="match status" value="1"/>
</dbReference>
<evidence type="ECO:0000313" key="12">
    <source>
        <dbReference type="Proteomes" id="UP000823896"/>
    </source>
</evidence>
<evidence type="ECO:0000259" key="9">
    <source>
        <dbReference type="PROSITE" id="PS01124"/>
    </source>
</evidence>
<feature type="domain" description="HTH araC/xylS-type" evidence="9">
    <location>
        <begin position="391"/>
        <end position="491"/>
    </location>
</feature>
<dbReference type="EMBL" id="DWWM01000036">
    <property type="protein sequence ID" value="HJC36617.1"/>
    <property type="molecule type" value="Genomic_DNA"/>
</dbReference>
<keyword evidence="7" id="KW-0804">Transcription</keyword>
<dbReference type="GO" id="GO:0043565">
    <property type="term" value="F:sequence-specific DNA binding"/>
    <property type="evidence" value="ECO:0007669"/>
    <property type="project" value="InterPro"/>
</dbReference>
<keyword evidence="4" id="KW-0902">Two-component regulatory system</keyword>
<evidence type="ECO:0000313" key="11">
    <source>
        <dbReference type="EMBL" id="HJC36617.1"/>
    </source>
</evidence>
<dbReference type="Gene3D" id="3.40.50.2300">
    <property type="match status" value="1"/>
</dbReference>
<dbReference type="Pfam" id="PF12833">
    <property type="entry name" value="HTH_18"/>
    <property type="match status" value="1"/>
</dbReference>
<dbReference type="Proteomes" id="UP000823896">
    <property type="component" value="Unassembled WGS sequence"/>
</dbReference>
<dbReference type="InterPro" id="IPR011006">
    <property type="entry name" value="CheY-like_superfamily"/>
</dbReference>
<proteinExistence type="predicted"/>
<dbReference type="GO" id="GO:0005737">
    <property type="term" value="C:cytoplasm"/>
    <property type="evidence" value="ECO:0007669"/>
    <property type="project" value="UniProtKB-SubCell"/>
</dbReference>
<dbReference type="PANTHER" id="PTHR42713:SF3">
    <property type="entry name" value="TRANSCRIPTIONAL REGULATORY PROTEIN HPTR"/>
    <property type="match status" value="1"/>
</dbReference>
<keyword evidence="3 8" id="KW-0597">Phosphoprotein</keyword>
<keyword evidence="6" id="KW-0238">DNA-binding</keyword>
<keyword evidence="2" id="KW-0963">Cytoplasm</keyword>
<dbReference type="Pfam" id="PF00072">
    <property type="entry name" value="Response_reg"/>
    <property type="match status" value="1"/>
</dbReference>
<evidence type="ECO:0000256" key="8">
    <source>
        <dbReference type="PROSITE-ProRule" id="PRU00169"/>
    </source>
</evidence>
<keyword evidence="5" id="KW-0805">Transcription regulation</keyword>
<dbReference type="SUPFAM" id="SSF52172">
    <property type="entry name" value="CheY-like"/>
    <property type="match status" value="1"/>
</dbReference>
<evidence type="ECO:0000256" key="6">
    <source>
        <dbReference type="ARBA" id="ARBA00023125"/>
    </source>
</evidence>
<dbReference type="InterPro" id="IPR020449">
    <property type="entry name" value="Tscrpt_reg_AraC-type_HTH"/>
</dbReference>
<comment type="subcellular location">
    <subcellularLocation>
        <location evidence="1">Cytoplasm</location>
    </subcellularLocation>
</comment>
<dbReference type="GO" id="GO:0003700">
    <property type="term" value="F:DNA-binding transcription factor activity"/>
    <property type="evidence" value="ECO:0007669"/>
    <property type="project" value="InterPro"/>
</dbReference>
<dbReference type="PANTHER" id="PTHR42713">
    <property type="entry name" value="HISTIDINE KINASE-RELATED"/>
    <property type="match status" value="1"/>
</dbReference>
<evidence type="ECO:0000256" key="3">
    <source>
        <dbReference type="ARBA" id="ARBA00022553"/>
    </source>
</evidence>
<evidence type="ECO:0000256" key="2">
    <source>
        <dbReference type="ARBA" id="ARBA00022490"/>
    </source>
</evidence>
<sequence length="498" mass="57936">MYRVMIAEDEQIEREMLAQIIAEHFPSVDQIIPAENGQQAVDLFAQYQPDLILMDINMPLKSGMEALREIRQNTRKEFVCIILTSYGHFSYAQDGIRLRVDDYILKPAEDAQIIASVSAGMEKLQQRRNMHASIQKLLKHNEDVSALLESECIFAIINQKEEKMIRRYFQMARIDASHAFTLVAKAEEDNTLIPQIRGIIEELGYACMSARLNDCQILYIFASIPMDMKERTRLQYLTRPLLERSGIAYAWGPQQDQIDHFHVAFEDAMAQLHIQENVQDEHDPFVWKSVEQLLSNLEENQIAMIVYDLFEKLAAMDTARRNAVMEEILTRLYDHAEQNGLILPRPQWQEEKIFKKEDTRREVELKITQRLMEVLRPLKAHHYQSHSLLYRKAIEFIEQNYHRPIGLSDMGKALNVTPHYISRLLSKEGAPGKNTFTELLTDYRIEAAKRLIQQGVSLKNVAFEVGFHSTSYFSKSFRKNTDMTPREYQRLFESGQSS</sequence>
<dbReference type="AlphaFoldDB" id="A0A9D2NQH8"/>
<evidence type="ECO:0000256" key="4">
    <source>
        <dbReference type="ARBA" id="ARBA00023012"/>
    </source>
</evidence>
<dbReference type="PROSITE" id="PS50110">
    <property type="entry name" value="RESPONSE_REGULATORY"/>
    <property type="match status" value="1"/>
</dbReference>
<dbReference type="InterPro" id="IPR018060">
    <property type="entry name" value="HTH_AraC"/>
</dbReference>
<reference evidence="11" key="1">
    <citation type="journal article" date="2021" name="PeerJ">
        <title>Extensive microbial diversity within the chicken gut microbiome revealed by metagenomics and culture.</title>
        <authorList>
            <person name="Gilroy R."/>
            <person name="Ravi A."/>
            <person name="Getino M."/>
            <person name="Pursley I."/>
            <person name="Horton D.L."/>
            <person name="Alikhan N.F."/>
            <person name="Baker D."/>
            <person name="Gharbi K."/>
            <person name="Hall N."/>
            <person name="Watson M."/>
            <person name="Adriaenssens E.M."/>
            <person name="Foster-Nyarko E."/>
            <person name="Jarju S."/>
            <person name="Secka A."/>
            <person name="Antonio M."/>
            <person name="Oren A."/>
            <person name="Chaudhuri R.R."/>
            <person name="La Ragione R."/>
            <person name="Hildebrand F."/>
            <person name="Pallen M.J."/>
        </authorList>
    </citation>
    <scope>NUCLEOTIDE SEQUENCE</scope>
    <source>
        <strain evidence="11">CHK187-11901</strain>
    </source>
</reference>
<dbReference type="PROSITE" id="PS01124">
    <property type="entry name" value="HTH_ARAC_FAMILY_2"/>
    <property type="match status" value="1"/>
</dbReference>
<evidence type="ECO:0000256" key="5">
    <source>
        <dbReference type="ARBA" id="ARBA00023015"/>
    </source>
</evidence>
<evidence type="ECO:0000259" key="10">
    <source>
        <dbReference type="PROSITE" id="PS50110"/>
    </source>
</evidence>
<dbReference type="SUPFAM" id="SSF46689">
    <property type="entry name" value="Homeodomain-like"/>
    <property type="match status" value="1"/>
</dbReference>
<dbReference type="InterPro" id="IPR051552">
    <property type="entry name" value="HptR"/>
</dbReference>
<accession>A0A9D2NQH8</accession>
<organism evidence="11 12">
    <name type="scientific">Candidatus Merdibacter merdavium</name>
    <dbReference type="NCBI Taxonomy" id="2838692"/>
    <lineage>
        <taxon>Bacteria</taxon>
        <taxon>Bacillati</taxon>
        <taxon>Bacillota</taxon>
        <taxon>Erysipelotrichia</taxon>
        <taxon>Erysipelotrichales</taxon>
        <taxon>Erysipelotrichaceae</taxon>
        <taxon>Merdibacter</taxon>
    </lineage>
</organism>
<dbReference type="PROSITE" id="PS00041">
    <property type="entry name" value="HTH_ARAC_FAMILY_1"/>
    <property type="match status" value="1"/>
</dbReference>
<dbReference type="InterPro" id="IPR001789">
    <property type="entry name" value="Sig_transdc_resp-reg_receiver"/>
</dbReference>